<evidence type="ECO:0000313" key="2">
    <source>
        <dbReference type="Proteomes" id="UP000709295"/>
    </source>
</evidence>
<keyword evidence="2" id="KW-1185">Reference proteome</keyword>
<reference evidence="1" key="1">
    <citation type="submission" date="2021-01" db="EMBL/GenBank/DDBJ databases">
        <title>Phytophthora aleatoria, a newly-described species from Pinus radiata is distinct from Phytophthora cactorum isolates based on comparative genomics.</title>
        <authorList>
            <person name="Mcdougal R."/>
            <person name="Panda P."/>
            <person name="Williams N."/>
            <person name="Studholme D.J."/>
        </authorList>
    </citation>
    <scope>NUCLEOTIDE SEQUENCE</scope>
    <source>
        <strain evidence="1">NZFS 4037</strain>
    </source>
</reference>
<dbReference type="AlphaFoldDB" id="A0A8J5MFA3"/>
<name>A0A8J5MFA3_9STRA</name>
<organism evidence="1 2">
    <name type="scientific">Phytophthora aleatoria</name>
    <dbReference type="NCBI Taxonomy" id="2496075"/>
    <lineage>
        <taxon>Eukaryota</taxon>
        <taxon>Sar</taxon>
        <taxon>Stramenopiles</taxon>
        <taxon>Oomycota</taxon>
        <taxon>Peronosporomycetes</taxon>
        <taxon>Peronosporales</taxon>
        <taxon>Peronosporaceae</taxon>
        <taxon>Phytophthora</taxon>
    </lineage>
</organism>
<sequence length="73" mass="8357">MDDTEIEKFVCNWLRKNAHHVESWNYDENLSRSIDIFHVHVYLCSKVLTSISSVAAAFSDGKQAEVSKSVLEK</sequence>
<dbReference type="EMBL" id="JAENGY010000723">
    <property type="protein sequence ID" value="KAG6957546.1"/>
    <property type="molecule type" value="Genomic_DNA"/>
</dbReference>
<protein>
    <submittedName>
        <fullName evidence="1">Uncharacterized protein</fullName>
    </submittedName>
</protein>
<dbReference type="Proteomes" id="UP000709295">
    <property type="component" value="Unassembled WGS sequence"/>
</dbReference>
<proteinExistence type="predicted"/>
<comment type="caution">
    <text evidence="1">The sequence shown here is derived from an EMBL/GenBank/DDBJ whole genome shotgun (WGS) entry which is preliminary data.</text>
</comment>
<evidence type="ECO:0000313" key="1">
    <source>
        <dbReference type="EMBL" id="KAG6957546.1"/>
    </source>
</evidence>
<gene>
    <name evidence="1" type="ORF">JG688_00010918</name>
</gene>
<accession>A0A8J5MFA3</accession>